<keyword evidence="2" id="KW-0813">Transport</keyword>
<dbReference type="AlphaFoldDB" id="A0A3N2ATH0"/>
<sequence>MEGFKKFLLRGNVVELATAVVIGAAFTGIVSAFTEAIIDPLLAMAFNADALAGVMVGPFKLGLLIAAVINFLIVAAVVYFVLIMPMAKLKERLDRNRELELAPAEQVETDVEILQDIRELLRAQATASTTTPGAPTA</sequence>
<feature type="transmembrane region" description="Helical" evidence="9">
    <location>
        <begin position="61"/>
        <end position="87"/>
    </location>
</feature>
<evidence type="ECO:0000256" key="3">
    <source>
        <dbReference type="ARBA" id="ARBA00022475"/>
    </source>
</evidence>
<keyword evidence="4 9" id="KW-0812">Transmembrane</keyword>
<feature type="transmembrane region" description="Helical" evidence="9">
    <location>
        <begin position="12"/>
        <end position="34"/>
    </location>
</feature>
<evidence type="ECO:0000256" key="8">
    <source>
        <dbReference type="ARBA" id="ARBA00023303"/>
    </source>
</evidence>
<organism evidence="10 11">
    <name type="scientific">Agrococcus jenensis</name>
    <dbReference type="NCBI Taxonomy" id="46353"/>
    <lineage>
        <taxon>Bacteria</taxon>
        <taxon>Bacillati</taxon>
        <taxon>Actinomycetota</taxon>
        <taxon>Actinomycetes</taxon>
        <taxon>Micrococcales</taxon>
        <taxon>Microbacteriaceae</taxon>
        <taxon>Agrococcus</taxon>
    </lineage>
</organism>
<evidence type="ECO:0000256" key="1">
    <source>
        <dbReference type="ARBA" id="ARBA00004141"/>
    </source>
</evidence>
<dbReference type="NCBIfam" id="TIGR00220">
    <property type="entry name" value="mscL"/>
    <property type="match status" value="1"/>
</dbReference>
<reference evidence="10 11" key="1">
    <citation type="submission" date="2018-11" db="EMBL/GenBank/DDBJ databases">
        <title>Sequencing the genomes of 1000 actinobacteria strains.</title>
        <authorList>
            <person name="Klenk H.-P."/>
        </authorList>
    </citation>
    <scope>NUCLEOTIDE SEQUENCE [LARGE SCALE GENOMIC DNA]</scope>
    <source>
        <strain evidence="10 11">DSM 9580</strain>
    </source>
</reference>
<keyword evidence="6" id="KW-0406">Ion transport</keyword>
<dbReference type="PRINTS" id="PR01264">
    <property type="entry name" value="MECHCHANNEL"/>
</dbReference>
<evidence type="ECO:0000313" key="11">
    <source>
        <dbReference type="Proteomes" id="UP000275456"/>
    </source>
</evidence>
<evidence type="ECO:0000256" key="5">
    <source>
        <dbReference type="ARBA" id="ARBA00022989"/>
    </source>
</evidence>
<dbReference type="OrthoDB" id="9810350at2"/>
<accession>A0A3N2ATH0</accession>
<dbReference type="PANTHER" id="PTHR30266">
    <property type="entry name" value="MECHANOSENSITIVE CHANNEL MSCL"/>
    <property type="match status" value="1"/>
</dbReference>
<keyword evidence="3" id="KW-1003">Cell membrane</keyword>
<evidence type="ECO:0000256" key="2">
    <source>
        <dbReference type="ARBA" id="ARBA00022448"/>
    </source>
</evidence>
<comment type="caution">
    <text evidence="10">The sequence shown here is derived from an EMBL/GenBank/DDBJ whole genome shotgun (WGS) entry which is preliminary data.</text>
</comment>
<evidence type="ECO:0000313" key="10">
    <source>
        <dbReference type="EMBL" id="ROR66225.1"/>
    </source>
</evidence>
<gene>
    <name evidence="10" type="ORF">EDD26_1606</name>
</gene>
<evidence type="ECO:0000256" key="4">
    <source>
        <dbReference type="ARBA" id="ARBA00022692"/>
    </source>
</evidence>
<dbReference type="Pfam" id="PF01741">
    <property type="entry name" value="MscL"/>
    <property type="match status" value="1"/>
</dbReference>
<dbReference type="InterPro" id="IPR037673">
    <property type="entry name" value="MSC/AndL"/>
</dbReference>
<dbReference type="Gene3D" id="1.10.1200.120">
    <property type="entry name" value="Large-conductance mechanosensitive channel, MscL, domain 1"/>
    <property type="match status" value="1"/>
</dbReference>
<comment type="subcellular location">
    <subcellularLocation>
        <location evidence="1">Membrane</location>
        <topology evidence="1">Multi-pass membrane protein</topology>
    </subcellularLocation>
</comment>
<dbReference type="PANTHER" id="PTHR30266:SF2">
    <property type="entry name" value="LARGE-CONDUCTANCE MECHANOSENSITIVE CHANNEL"/>
    <property type="match status" value="1"/>
</dbReference>
<dbReference type="InterPro" id="IPR001185">
    <property type="entry name" value="MS_channel"/>
</dbReference>
<dbReference type="SUPFAM" id="SSF81330">
    <property type="entry name" value="Gated mechanosensitive channel"/>
    <property type="match status" value="1"/>
</dbReference>
<dbReference type="GO" id="GO:0016020">
    <property type="term" value="C:membrane"/>
    <property type="evidence" value="ECO:0007669"/>
    <property type="project" value="UniProtKB-SubCell"/>
</dbReference>
<dbReference type="Proteomes" id="UP000275456">
    <property type="component" value="Unassembled WGS sequence"/>
</dbReference>
<dbReference type="InterPro" id="IPR036019">
    <property type="entry name" value="MscL_channel"/>
</dbReference>
<evidence type="ECO:0000256" key="7">
    <source>
        <dbReference type="ARBA" id="ARBA00023136"/>
    </source>
</evidence>
<evidence type="ECO:0000256" key="9">
    <source>
        <dbReference type="SAM" id="Phobius"/>
    </source>
</evidence>
<evidence type="ECO:0000256" key="6">
    <source>
        <dbReference type="ARBA" id="ARBA00023065"/>
    </source>
</evidence>
<name>A0A3N2ATH0_9MICO</name>
<keyword evidence="7 9" id="KW-0472">Membrane</keyword>
<dbReference type="GO" id="GO:0008381">
    <property type="term" value="F:mechanosensitive monoatomic ion channel activity"/>
    <property type="evidence" value="ECO:0007669"/>
    <property type="project" value="InterPro"/>
</dbReference>
<proteinExistence type="predicted"/>
<dbReference type="EMBL" id="RKHJ01000001">
    <property type="protein sequence ID" value="ROR66225.1"/>
    <property type="molecule type" value="Genomic_DNA"/>
</dbReference>
<dbReference type="RefSeq" id="WP_123697233.1">
    <property type="nucleotide sequence ID" value="NZ_RKHJ01000001.1"/>
</dbReference>
<keyword evidence="5 9" id="KW-1133">Transmembrane helix</keyword>
<keyword evidence="11" id="KW-1185">Reference proteome</keyword>
<protein>
    <submittedName>
        <fullName evidence="10">Large conductance mechanosensitive channel</fullName>
    </submittedName>
</protein>
<keyword evidence="8" id="KW-0407">Ion channel</keyword>